<reference evidence="2" key="1">
    <citation type="journal article" date="2023" name="Hortic. Res.">
        <title>A chromosome-level phased genome enabling allele-level studies in sweet orange: a case study on citrus Huanglongbing tolerance.</title>
        <authorList>
            <person name="Wu B."/>
            <person name="Yu Q."/>
            <person name="Deng Z."/>
            <person name="Duan Y."/>
            <person name="Luo F."/>
            <person name="Gmitter F. Jr."/>
        </authorList>
    </citation>
    <scope>NUCLEOTIDE SEQUENCE [LARGE SCALE GENOMIC DNA]</scope>
    <source>
        <strain evidence="2">cv. Valencia</strain>
    </source>
</reference>
<organism evidence="1 2">
    <name type="scientific">Citrus sinensis</name>
    <name type="common">Sweet orange</name>
    <name type="synonym">Citrus aurantium var. sinensis</name>
    <dbReference type="NCBI Taxonomy" id="2711"/>
    <lineage>
        <taxon>Eukaryota</taxon>
        <taxon>Viridiplantae</taxon>
        <taxon>Streptophyta</taxon>
        <taxon>Embryophyta</taxon>
        <taxon>Tracheophyta</taxon>
        <taxon>Spermatophyta</taxon>
        <taxon>Magnoliopsida</taxon>
        <taxon>eudicotyledons</taxon>
        <taxon>Gunneridae</taxon>
        <taxon>Pentapetalae</taxon>
        <taxon>rosids</taxon>
        <taxon>malvids</taxon>
        <taxon>Sapindales</taxon>
        <taxon>Rutaceae</taxon>
        <taxon>Aurantioideae</taxon>
        <taxon>Citrus</taxon>
    </lineage>
</organism>
<evidence type="ECO:0000313" key="2">
    <source>
        <dbReference type="Proteomes" id="UP000829398"/>
    </source>
</evidence>
<gene>
    <name evidence="1" type="ORF">KPL71_026807</name>
</gene>
<proteinExistence type="predicted"/>
<name>A0ACB8I2Q4_CITSI</name>
<accession>A0ACB8I2Q4</accession>
<protein>
    <submittedName>
        <fullName evidence="1">Retrovirus-related pol polyprotein from transposon RE1</fullName>
    </submittedName>
</protein>
<dbReference type="Proteomes" id="UP000829398">
    <property type="component" value="Chromosome 9"/>
</dbReference>
<evidence type="ECO:0000313" key="1">
    <source>
        <dbReference type="EMBL" id="KAH9681073.1"/>
    </source>
</evidence>
<sequence length="612" mass="68738">MCLVQIFLLSLSLVFHQIQSLLQPQSASDSSETSSPAPREVYAPSPSLSSSPISSPTDQSPNLSLPSHINSPPHVIPAAPPVGHYMITRSKAGIFKPKSYLADLLATPSEPTSITQAISDPKWFKAMQEEYQALKNNDTWDLVSPSAPVKVIGSKWVFRIKHNSDGTISRYKARLVAKGFHQTHGEDYTETFSPVVKASTVRIVLSLAVMNKWILRQVDVNNAFLNGILVEDVYMAQPAGFTDSTRPTHVCKLKKAIYGLKQALRAWFDRFKSVMVSQWRFLNSKSDSSLFYKWENGHILLVLVYVDDIIVTGSSYQLVQQVILNMQKTFALKDLGELNYFFGIEVSKTSNGFYLSQAKYIADLLAKHNMADCSTITNASQYRSIIGALQYVTLTRPEIAFSINKLSQYLSSPTSEHWEACKRLLRYLKGSIHFGLHFYHFGTLQMNCFSDSDWVCDKDDRKSVAGYVVYIGSNLVSWCSKKQPVVSRSSTEAEYRALAQATSEAVWIQALLDELKIKLAAAPIMWCDNQGAIALAYNPVYHAKTKHVELDIHFIREKVAAKKIVVQFVPSEDQTADILTKPLTFDQFHYLRSKLNVHPGKFSLRGDVTEHD</sequence>
<keyword evidence="2" id="KW-1185">Reference proteome</keyword>
<comment type="caution">
    <text evidence="1">The sequence shown here is derived from an EMBL/GenBank/DDBJ whole genome shotgun (WGS) entry which is preliminary data.</text>
</comment>
<dbReference type="EMBL" id="CM039178">
    <property type="protein sequence ID" value="KAH9681073.1"/>
    <property type="molecule type" value="Genomic_DNA"/>
</dbReference>